<proteinExistence type="predicted"/>
<accession>A0A5A5TAX2</accession>
<evidence type="ECO:0000313" key="3">
    <source>
        <dbReference type="Proteomes" id="UP000322530"/>
    </source>
</evidence>
<evidence type="ECO:0000256" key="1">
    <source>
        <dbReference type="SAM" id="Phobius"/>
    </source>
</evidence>
<gene>
    <name evidence="2" type="ORF">KDI_17030</name>
</gene>
<comment type="caution">
    <text evidence="2">The sequence shown here is derived from an EMBL/GenBank/DDBJ whole genome shotgun (WGS) entry which is preliminary data.</text>
</comment>
<keyword evidence="1" id="KW-0812">Transmembrane</keyword>
<keyword evidence="3" id="KW-1185">Reference proteome</keyword>
<sequence length="375" mass="41424">MQNCANCGKQLSPGMTACPRCKQRIPTSEIQITYQSSYPDMVAQAHKHEDPQVQQQSAHSRLRPGITTLTHSDFPASSTPSSDPSAIPSMTIFSKLIIGVTFSMAFLLIISGLGLLYYAEIVHPTQLRLQAEATLEAVQDVDAENMRSARLQATATARGQINEIHAEATAQAQSNAQIQATATALQTLYKQSTSKKPFMQNPLFFESKAGWDIYPTKDGGGCAFTNNAFHSTVFQKGYFAPCIAHKTHVHNFALEIQMTILKGDEGGIIFRSNTRDSNFYSFRIRADGTYALMLTHANDTTSLVSDRSNLIKTGRRKMNILTVIVQGSNIYLYINRHYVGSASDSSYRAGAIGVMAVDRKHDTDVAFNNLRLWRL</sequence>
<keyword evidence="1" id="KW-1133">Transmembrane helix</keyword>
<feature type="transmembrane region" description="Helical" evidence="1">
    <location>
        <begin position="96"/>
        <end position="119"/>
    </location>
</feature>
<dbReference type="EMBL" id="BIXY01000019">
    <property type="protein sequence ID" value="GCF08139.1"/>
    <property type="molecule type" value="Genomic_DNA"/>
</dbReference>
<dbReference type="Proteomes" id="UP000322530">
    <property type="component" value="Unassembled WGS sequence"/>
</dbReference>
<reference evidence="2 3" key="1">
    <citation type="submission" date="2019-01" db="EMBL/GenBank/DDBJ databases">
        <title>Draft genome sequence of Dictyobacter sp. Uno17.</title>
        <authorList>
            <person name="Wang C.M."/>
            <person name="Zheng Y."/>
            <person name="Sakai Y."/>
            <person name="Abe K."/>
            <person name="Yokota A."/>
            <person name="Yabe S."/>
        </authorList>
    </citation>
    <scope>NUCLEOTIDE SEQUENCE [LARGE SCALE GENOMIC DNA]</scope>
    <source>
        <strain evidence="2 3">Uno17</strain>
    </source>
</reference>
<dbReference type="RefSeq" id="WP_149401139.1">
    <property type="nucleotide sequence ID" value="NZ_BIXY01000019.1"/>
</dbReference>
<protein>
    <recommendedName>
        <fullName evidence="4">3-keto-disaccharide hydrolase domain-containing protein</fullName>
    </recommendedName>
</protein>
<organism evidence="2 3">
    <name type="scientific">Dictyobacter arantiisoli</name>
    <dbReference type="NCBI Taxonomy" id="2014874"/>
    <lineage>
        <taxon>Bacteria</taxon>
        <taxon>Bacillati</taxon>
        <taxon>Chloroflexota</taxon>
        <taxon>Ktedonobacteria</taxon>
        <taxon>Ktedonobacterales</taxon>
        <taxon>Dictyobacteraceae</taxon>
        <taxon>Dictyobacter</taxon>
    </lineage>
</organism>
<dbReference type="Gene3D" id="2.60.120.560">
    <property type="entry name" value="Exo-inulinase, domain 1"/>
    <property type="match status" value="1"/>
</dbReference>
<evidence type="ECO:0000313" key="2">
    <source>
        <dbReference type="EMBL" id="GCF08139.1"/>
    </source>
</evidence>
<keyword evidence="1" id="KW-0472">Membrane</keyword>
<dbReference type="AlphaFoldDB" id="A0A5A5TAX2"/>
<dbReference type="OrthoDB" id="156673at2"/>
<name>A0A5A5TAX2_9CHLR</name>
<evidence type="ECO:0008006" key="4">
    <source>
        <dbReference type="Google" id="ProtNLM"/>
    </source>
</evidence>